<comment type="caution">
    <text evidence="2">The sequence shown here is derived from an EMBL/GenBank/DDBJ whole genome shotgun (WGS) entry which is preliminary data.</text>
</comment>
<protein>
    <submittedName>
        <fullName evidence="2">Uncharacterized protein</fullName>
    </submittedName>
</protein>
<reference evidence="2 3" key="1">
    <citation type="submission" date="2015-10" db="EMBL/GenBank/DDBJ databases">
        <title>Pseudomonas putida clinical strains.</title>
        <authorList>
            <person name="Molina L."/>
            <person name="Udaondo Z."/>
        </authorList>
    </citation>
    <scope>NUCLEOTIDE SEQUENCE [LARGE SCALE GENOMIC DNA]</scope>
    <source>
        <strain evidence="2 3">HB13667</strain>
    </source>
</reference>
<accession>A0A0P7DGM7</accession>
<organism evidence="2 3">
    <name type="scientific">Pseudomonas putida</name>
    <name type="common">Arthrobacter siderocapsulatus</name>
    <dbReference type="NCBI Taxonomy" id="303"/>
    <lineage>
        <taxon>Bacteria</taxon>
        <taxon>Pseudomonadati</taxon>
        <taxon>Pseudomonadota</taxon>
        <taxon>Gammaproteobacteria</taxon>
        <taxon>Pseudomonadales</taxon>
        <taxon>Pseudomonadaceae</taxon>
        <taxon>Pseudomonas</taxon>
    </lineage>
</organism>
<name>A0A0P7DGM7_PSEPU</name>
<gene>
    <name evidence="2" type="ORF">HB13667_05925</name>
</gene>
<dbReference type="AlphaFoldDB" id="A0A0P7DGM7"/>
<dbReference type="EMBL" id="LKKS01000033">
    <property type="protein sequence ID" value="KPM67582.1"/>
    <property type="molecule type" value="Genomic_DNA"/>
</dbReference>
<dbReference type="RefSeq" id="WP_054572256.1">
    <property type="nucleotide sequence ID" value="NZ_LKKS01000033.1"/>
</dbReference>
<proteinExistence type="predicted"/>
<sequence length="139" mass="15258">MGALREAQWQYDNAEPDPESHQQEAERVWIDNGVAELMARRDYQFPIHGKLVGVTYERFALAVDEYAMSELGRAEISDSVLGRLMLAAMGKVPCDAKAAAEEIMGCANPQSVLEQLARDLLAPFALPGIQAAAEQAREP</sequence>
<dbReference type="Proteomes" id="UP000050437">
    <property type="component" value="Unassembled WGS sequence"/>
</dbReference>
<evidence type="ECO:0000256" key="1">
    <source>
        <dbReference type="SAM" id="MobiDB-lite"/>
    </source>
</evidence>
<evidence type="ECO:0000313" key="3">
    <source>
        <dbReference type="Proteomes" id="UP000050437"/>
    </source>
</evidence>
<evidence type="ECO:0000313" key="2">
    <source>
        <dbReference type="EMBL" id="KPM67582.1"/>
    </source>
</evidence>
<feature type="region of interest" description="Disordered" evidence="1">
    <location>
        <begin position="1"/>
        <end position="23"/>
    </location>
</feature>